<keyword evidence="1" id="KW-1133">Transmembrane helix</keyword>
<comment type="caution">
    <text evidence="2">The sequence shown here is derived from an EMBL/GenBank/DDBJ whole genome shotgun (WGS) entry which is preliminary data.</text>
</comment>
<reference evidence="2 3" key="2">
    <citation type="submission" date="2008-11" db="EMBL/GenBank/DDBJ databases">
        <authorList>
            <person name="Fulton L."/>
            <person name="Clifton S."/>
            <person name="Fulton B."/>
            <person name="Xu J."/>
            <person name="Minx P."/>
            <person name="Pepin K.H."/>
            <person name="Johnson M."/>
            <person name="Bhonagiri V."/>
            <person name="Nash W.E."/>
            <person name="Mardis E.R."/>
            <person name="Wilson R.K."/>
        </authorList>
    </citation>
    <scope>NUCLEOTIDE SEQUENCE [LARGE SCALE GENOMIC DNA]</scope>
    <source>
        <strain evidence="2 3">ATCC 43243</strain>
    </source>
</reference>
<evidence type="ECO:0000313" key="3">
    <source>
        <dbReference type="Proteomes" id="UP000003136"/>
    </source>
</evidence>
<accession>B7ATN8</accession>
<keyword evidence="1" id="KW-0472">Membrane</keyword>
<dbReference type="HOGENOM" id="CLU_3180307_0_0_9"/>
<protein>
    <submittedName>
        <fullName evidence="2">Uncharacterized protein</fullName>
    </submittedName>
</protein>
<feature type="transmembrane region" description="Helical" evidence="1">
    <location>
        <begin position="6"/>
        <end position="27"/>
    </location>
</feature>
<dbReference type="Proteomes" id="UP000003136">
    <property type="component" value="Unassembled WGS sequence"/>
</dbReference>
<gene>
    <name evidence="2" type="ORF">BACPEC_01510</name>
</gene>
<name>B7ATN8_9FIRM</name>
<organism evidence="2 3">
    <name type="scientific">[Bacteroides] pectinophilus ATCC 43243</name>
    <dbReference type="NCBI Taxonomy" id="483218"/>
    <lineage>
        <taxon>Bacteria</taxon>
        <taxon>Bacillati</taxon>
        <taxon>Bacillota</taxon>
        <taxon>Clostridia</taxon>
        <taxon>Eubacteriales</taxon>
    </lineage>
</organism>
<dbReference type="STRING" id="483218.BACPEC_01510"/>
<keyword evidence="1" id="KW-0812">Transmembrane</keyword>
<sequence>MYPPSPLIISVAYYYVGLAPIFFILTVRPDCKRCLLITHQCLILTY</sequence>
<proteinExistence type="predicted"/>
<evidence type="ECO:0000313" key="2">
    <source>
        <dbReference type="EMBL" id="EEC57022.1"/>
    </source>
</evidence>
<reference evidence="2 3" key="1">
    <citation type="submission" date="2008-11" db="EMBL/GenBank/DDBJ databases">
        <title>Draft genome sequence of Bacteroides pectinophilus (ATCC 43243).</title>
        <authorList>
            <person name="Sudarsanam P."/>
            <person name="Ley R."/>
            <person name="Guruge J."/>
            <person name="Turnbaugh P.J."/>
            <person name="Mahowald M."/>
            <person name="Liep D."/>
            <person name="Gordon J."/>
        </authorList>
    </citation>
    <scope>NUCLEOTIDE SEQUENCE [LARGE SCALE GENOMIC DNA]</scope>
    <source>
        <strain evidence="2 3">ATCC 43243</strain>
    </source>
</reference>
<evidence type="ECO:0000256" key="1">
    <source>
        <dbReference type="SAM" id="Phobius"/>
    </source>
</evidence>
<dbReference type="EMBL" id="ABVQ01000036">
    <property type="protein sequence ID" value="EEC57022.1"/>
    <property type="molecule type" value="Genomic_DNA"/>
</dbReference>
<keyword evidence="3" id="KW-1185">Reference proteome</keyword>
<dbReference type="AlphaFoldDB" id="B7ATN8"/>